<comment type="caution">
    <text evidence="1">The sequence shown here is derived from an EMBL/GenBank/DDBJ whole genome shotgun (WGS) entry which is preliminary data.</text>
</comment>
<dbReference type="OrthoDB" id="10642013at2759"/>
<organism evidence="1 2">
    <name type="scientific">Thraustotheca clavata</name>
    <dbReference type="NCBI Taxonomy" id="74557"/>
    <lineage>
        <taxon>Eukaryota</taxon>
        <taxon>Sar</taxon>
        <taxon>Stramenopiles</taxon>
        <taxon>Oomycota</taxon>
        <taxon>Saprolegniomycetes</taxon>
        <taxon>Saprolegniales</taxon>
        <taxon>Achlyaceae</taxon>
        <taxon>Thraustotheca</taxon>
    </lineage>
</organism>
<dbReference type="AlphaFoldDB" id="A0A1W0A279"/>
<accession>A0A1W0A279</accession>
<evidence type="ECO:0000313" key="2">
    <source>
        <dbReference type="Proteomes" id="UP000243217"/>
    </source>
</evidence>
<evidence type="ECO:0000313" key="1">
    <source>
        <dbReference type="EMBL" id="OQS04281.1"/>
    </source>
</evidence>
<dbReference type="EMBL" id="JNBS01000647">
    <property type="protein sequence ID" value="OQS04281.1"/>
    <property type="molecule type" value="Genomic_DNA"/>
</dbReference>
<protein>
    <submittedName>
        <fullName evidence="1">Uncharacterized protein</fullName>
    </submittedName>
</protein>
<sequence>MFPILQSNDLQKEIDGSDAYSQLDASFLPCADCEQDDDENDTFTIGKHAKLSKKANVRKRPSVAQFINNEPKKLENEYENSLKLGEFGHAGLTNGLKSHSLRCGAAQWAASHPKIAIQWICTSGLSKAFAYIGNFSSLQNTNFNAGTTLHNDQRIAKRLSGWDPDDIVIQPNLLDLLKNHAADIEK</sequence>
<name>A0A1W0A279_9STRA</name>
<keyword evidence="2" id="KW-1185">Reference proteome</keyword>
<reference evidence="1 2" key="1">
    <citation type="journal article" date="2014" name="Genome Biol. Evol.">
        <title>The secreted proteins of Achlya hypogyna and Thraustotheca clavata identify the ancestral oomycete secretome and reveal gene acquisitions by horizontal gene transfer.</title>
        <authorList>
            <person name="Misner I."/>
            <person name="Blouin N."/>
            <person name="Leonard G."/>
            <person name="Richards T.A."/>
            <person name="Lane C.E."/>
        </authorList>
    </citation>
    <scope>NUCLEOTIDE SEQUENCE [LARGE SCALE GENOMIC DNA]</scope>
    <source>
        <strain evidence="1 2">ATCC 34112</strain>
    </source>
</reference>
<proteinExistence type="predicted"/>
<dbReference type="Proteomes" id="UP000243217">
    <property type="component" value="Unassembled WGS sequence"/>
</dbReference>
<gene>
    <name evidence="1" type="ORF">THRCLA_03469</name>
</gene>